<feature type="compositionally biased region" description="Low complexity" evidence="1">
    <location>
        <begin position="43"/>
        <end position="53"/>
    </location>
</feature>
<proteinExistence type="predicted"/>
<feature type="compositionally biased region" description="Basic and acidic residues" evidence="1">
    <location>
        <begin position="291"/>
        <end position="301"/>
    </location>
</feature>
<feature type="region of interest" description="Disordered" evidence="1">
    <location>
        <begin position="127"/>
        <end position="301"/>
    </location>
</feature>
<comment type="caution">
    <text evidence="3">The sequence shown here is derived from an EMBL/GenBank/DDBJ whole genome shotgun (WGS) entry which is preliminary data.</text>
</comment>
<feature type="compositionally biased region" description="Basic and acidic residues" evidence="1">
    <location>
        <begin position="147"/>
        <end position="156"/>
    </location>
</feature>
<evidence type="ECO:0000256" key="2">
    <source>
        <dbReference type="SAM" id="Phobius"/>
    </source>
</evidence>
<organism evidence="3 4">
    <name type="scientific">Rhizoctonia solani</name>
    <dbReference type="NCBI Taxonomy" id="456999"/>
    <lineage>
        <taxon>Eukaryota</taxon>
        <taxon>Fungi</taxon>
        <taxon>Dikarya</taxon>
        <taxon>Basidiomycota</taxon>
        <taxon>Agaricomycotina</taxon>
        <taxon>Agaricomycetes</taxon>
        <taxon>Cantharellales</taxon>
        <taxon>Ceratobasidiaceae</taxon>
        <taxon>Rhizoctonia</taxon>
    </lineage>
</organism>
<name>A0A8H3CEI7_9AGAM</name>
<dbReference type="AlphaFoldDB" id="A0A8H3CEI7"/>
<reference evidence="3" key="1">
    <citation type="submission" date="2021-01" db="EMBL/GenBank/DDBJ databases">
        <authorList>
            <person name="Kaushik A."/>
        </authorList>
    </citation>
    <scope>NUCLEOTIDE SEQUENCE</scope>
    <source>
        <strain evidence="3">AG4-R118</strain>
    </source>
</reference>
<sequence>MSASSSARPSSTFWIIDTTSVSGTFTTTATFTLWVPLNTPSTTLGPSSSTTNLEPSGDPAPRSNTPAIAGSVIGSILGISLVLTYLVLYYKRRVRRTVVKPRTKPADTPYGSEHALLDLAAEPAPDPQHIEPWVAPAAVRRPNKAQNEARRDEVWREGSSTPREGAAPRAESLSAGAPATSSTTPRGESSSSAERRTQPNTRTHTAETHGLSATPGSTSHGHDPMTLPPPVPSQPRLHLHQPEALATGTKSTAVPRRRAPREPSPPRLEEDAGVSLMRGGDDALPPSYGDLVHDRVPPGTS</sequence>
<dbReference type="EMBL" id="CAJMWX010001298">
    <property type="protein sequence ID" value="CAE6479657.1"/>
    <property type="molecule type" value="Genomic_DNA"/>
</dbReference>
<evidence type="ECO:0000313" key="4">
    <source>
        <dbReference type="Proteomes" id="UP000663888"/>
    </source>
</evidence>
<evidence type="ECO:0000256" key="1">
    <source>
        <dbReference type="SAM" id="MobiDB-lite"/>
    </source>
</evidence>
<feature type="compositionally biased region" description="Low complexity" evidence="1">
    <location>
        <begin position="180"/>
        <end position="192"/>
    </location>
</feature>
<keyword evidence="2" id="KW-0812">Transmembrane</keyword>
<feature type="transmembrane region" description="Helical" evidence="2">
    <location>
        <begin position="67"/>
        <end position="90"/>
    </location>
</feature>
<dbReference type="Proteomes" id="UP000663888">
    <property type="component" value="Unassembled WGS sequence"/>
</dbReference>
<feature type="transmembrane region" description="Helical" evidence="2">
    <location>
        <begin position="12"/>
        <end position="35"/>
    </location>
</feature>
<evidence type="ECO:0000313" key="3">
    <source>
        <dbReference type="EMBL" id="CAE6479657.1"/>
    </source>
</evidence>
<gene>
    <name evidence="3" type="ORF">RDB_LOCUS122397</name>
</gene>
<protein>
    <submittedName>
        <fullName evidence="3">Uncharacterized protein</fullName>
    </submittedName>
</protein>
<keyword evidence="2" id="KW-0472">Membrane</keyword>
<feature type="region of interest" description="Disordered" evidence="1">
    <location>
        <begin position="43"/>
        <end position="62"/>
    </location>
</feature>
<accession>A0A8H3CEI7</accession>
<keyword evidence="2" id="KW-1133">Transmembrane helix</keyword>